<dbReference type="CDD" id="cd00033">
    <property type="entry name" value="CCP"/>
    <property type="match status" value="4"/>
</dbReference>
<evidence type="ECO:0000256" key="4">
    <source>
        <dbReference type="ARBA" id="ARBA00023180"/>
    </source>
</evidence>
<dbReference type="Gene3D" id="4.10.400.10">
    <property type="entry name" value="Low-density Lipoprotein Receptor"/>
    <property type="match status" value="4"/>
</dbReference>
<keyword evidence="1 6" id="KW-0768">Sushi</keyword>
<dbReference type="SMART" id="SM00032">
    <property type="entry name" value="CCP"/>
    <property type="match status" value="4"/>
</dbReference>
<feature type="domain" description="Sushi" evidence="8">
    <location>
        <begin position="599"/>
        <end position="666"/>
    </location>
</feature>
<feature type="disulfide bond" evidence="5">
    <location>
        <begin position="207"/>
        <end position="225"/>
    </location>
</feature>
<evidence type="ECO:0000256" key="2">
    <source>
        <dbReference type="ARBA" id="ARBA00022737"/>
    </source>
</evidence>
<keyword evidence="9" id="KW-0449">Lipoprotein</keyword>
<feature type="domain" description="Sushi" evidence="8">
    <location>
        <begin position="680"/>
        <end position="742"/>
    </location>
</feature>
<dbReference type="InterPro" id="IPR035976">
    <property type="entry name" value="Sushi/SCR/CCP_sf"/>
</dbReference>
<evidence type="ECO:0000256" key="5">
    <source>
        <dbReference type="PROSITE-ProRule" id="PRU00124"/>
    </source>
</evidence>
<dbReference type="SUPFAM" id="SSF57535">
    <property type="entry name" value="Complement control module/SCR domain"/>
    <property type="match status" value="4"/>
</dbReference>
<feature type="disulfide bond" evidence="5">
    <location>
        <begin position="67"/>
        <end position="85"/>
    </location>
</feature>
<dbReference type="PRINTS" id="PR00261">
    <property type="entry name" value="LDLRECEPTOR"/>
</dbReference>
<accession>A0A0A1WE96</accession>
<dbReference type="InterPro" id="IPR050350">
    <property type="entry name" value="Compl-Cell_Adhes-Reg"/>
</dbReference>
<feature type="region of interest" description="Disordered" evidence="7">
    <location>
        <begin position="475"/>
        <end position="500"/>
    </location>
</feature>
<gene>
    <name evidence="9" type="primary">lrp-1_2</name>
    <name evidence="9" type="ORF">g.42450</name>
</gene>
<name>A0A0A1WE96_ZEUCU</name>
<dbReference type="PANTHER" id="PTHR19325">
    <property type="entry name" value="COMPLEMENT COMPONENT-RELATED SUSHI DOMAIN-CONTAINING"/>
    <property type="match status" value="1"/>
</dbReference>
<keyword evidence="2" id="KW-0677">Repeat</keyword>
<evidence type="ECO:0000259" key="8">
    <source>
        <dbReference type="PROSITE" id="PS50923"/>
    </source>
</evidence>
<protein>
    <submittedName>
        <fullName evidence="9">Low-density lipoprotein receptor-related protein</fullName>
    </submittedName>
</protein>
<dbReference type="PROSITE" id="PS01209">
    <property type="entry name" value="LDLRA_1"/>
    <property type="match status" value="2"/>
</dbReference>
<keyword evidence="4" id="KW-0325">Glycoprotein</keyword>
<dbReference type="SUPFAM" id="SSF57424">
    <property type="entry name" value="LDL receptor-like module"/>
    <property type="match status" value="4"/>
</dbReference>
<comment type="caution">
    <text evidence="6">Lacks conserved residue(s) required for the propagation of feature annotation.</text>
</comment>
<evidence type="ECO:0000256" key="7">
    <source>
        <dbReference type="SAM" id="MobiDB-lite"/>
    </source>
</evidence>
<feature type="disulfide bond" evidence="5">
    <location>
        <begin position="166"/>
        <end position="184"/>
    </location>
</feature>
<dbReference type="CDD" id="cd00112">
    <property type="entry name" value="LDLa"/>
    <property type="match status" value="4"/>
</dbReference>
<evidence type="ECO:0000256" key="1">
    <source>
        <dbReference type="ARBA" id="ARBA00022659"/>
    </source>
</evidence>
<feature type="disulfide bond" evidence="5">
    <location>
        <begin position="200"/>
        <end position="212"/>
    </location>
</feature>
<dbReference type="InterPro" id="IPR023415">
    <property type="entry name" value="LDLR_class-A_CS"/>
</dbReference>
<evidence type="ECO:0000313" key="9">
    <source>
        <dbReference type="EMBL" id="JAC97025.1"/>
    </source>
</evidence>
<reference evidence="9" key="1">
    <citation type="submission" date="2014-11" db="EMBL/GenBank/DDBJ databases">
        <authorList>
            <person name="Geib S."/>
        </authorList>
    </citation>
    <scope>NUCLEOTIDE SEQUENCE</scope>
</reference>
<dbReference type="PROSITE" id="PS50068">
    <property type="entry name" value="LDLRA_2"/>
    <property type="match status" value="4"/>
</dbReference>
<feature type="domain" description="Sushi" evidence="8">
    <location>
        <begin position="523"/>
        <end position="591"/>
    </location>
</feature>
<feature type="disulfide bond" evidence="5">
    <location>
        <begin position="101"/>
        <end position="113"/>
    </location>
</feature>
<evidence type="ECO:0000256" key="6">
    <source>
        <dbReference type="PROSITE-ProRule" id="PRU00302"/>
    </source>
</evidence>
<dbReference type="PANTHER" id="PTHR19325:SF569">
    <property type="entry name" value="COMPLEMENT COMPONENT 4 BINDING PROTEIN, SECRETORY-RELATED"/>
    <property type="match status" value="1"/>
</dbReference>
<dbReference type="PROSITE" id="PS50923">
    <property type="entry name" value="SUSHI"/>
    <property type="match status" value="4"/>
</dbReference>
<feature type="domain" description="Sushi" evidence="8">
    <location>
        <begin position="750"/>
        <end position="814"/>
    </location>
</feature>
<feature type="disulfide bond" evidence="5">
    <location>
        <begin position="108"/>
        <end position="126"/>
    </location>
</feature>
<dbReference type="InterPro" id="IPR036055">
    <property type="entry name" value="LDL_receptor-like_sf"/>
</dbReference>
<dbReference type="AlphaFoldDB" id="A0A0A1WE96"/>
<reference evidence="9" key="2">
    <citation type="journal article" date="2015" name="Gigascience">
        <title>Reconstructing a comprehensive transcriptome assembly of a white-pupal translocated strain of the pest fruit fly Bactrocera cucurbitae.</title>
        <authorList>
            <person name="Sim S.B."/>
            <person name="Calla B."/>
            <person name="Hall B."/>
            <person name="DeRego T."/>
            <person name="Geib S.M."/>
        </authorList>
    </citation>
    <scope>NUCLEOTIDE SEQUENCE</scope>
</reference>
<dbReference type="Pfam" id="PF00084">
    <property type="entry name" value="Sushi"/>
    <property type="match status" value="4"/>
</dbReference>
<dbReference type="Pfam" id="PF00057">
    <property type="entry name" value="Ldl_recept_a"/>
    <property type="match status" value="4"/>
</dbReference>
<keyword evidence="9" id="KW-0675">Receptor</keyword>
<proteinExistence type="predicted"/>
<dbReference type="EMBL" id="GBXI01017266">
    <property type="protein sequence ID" value="JAC97025.1"/>
    <property type="molecule type" value="Transcribed_RNA"/>
</dbReference>
<organism evidence="9">
    <name type="scientific">Zeugodacus cucurbitae</name>
    <name type="common">Melon fruit fly</name>
    <name type="synonym">Bactrocera cucurbitae</name>
    <dbReference type="NCBI Taxonomy" id="28588"/>
    <lineage>
        <taxon>Eukaryota</taxon>
        <taxon>Metazoa</taxon>
        <taxon>Ecdysozoa</taxon>
        <taxon>Arthropoda</taxon>
        <taxon>Hexapoda</taxon>
        <taxon>Insecta</taxon>
        <taxon>Pterygota</taxon>
        <taxon>Neoptera</taxon>
        <taxon>Endopterygota</taxon>
        <taxon>Diptera</taxon>
        <taxon>Brachycera</taxon>
        <taxon>Muscomorpha</taxon>
        <taxon>Tephritoidea</taxon>
        <taxon>Tephritidae</taxon>
        <taxon>Zeugodacus</taxon>
        <taxon>Zeugodacus</taxon>
    </lineage>
</organism>
<dbReference type="InterPro" id="IPR002172">
    <property type="entry name" value="LDrepeatLR_classA_rpt"/>
</dbReference>
<dbReference type="Gene3D" id="2.10.70.10">
    <property type="entry name" value="Complement Module, domain 1"/>
    <property type="match status" value="4"/>
</dbReference>
<keyword evidence="3 5" id="KW-1015">Disulfide bond</keyword>
<evidence type="ECO:0000256" key="3">
    <source>
        <dbReference type="ARBA" id="ARBA00023157"/>
    </source>
</evidence>
<dbReference type="InterPro" id="IPR000436">
    <property type="entry name" value="Sushi_SCR_CCP_dom"/>
</dbReference>
<dbReference type="SMART" id="SM00192">
    <property type="entry name" value="LDLa"/>
    <property type="match status" value="4"/>
</dbReference>
<sequence length="880" mass="98780">MNQRAKKYSEVEGNIKHNNFMSSKVCVALPRMSRFLTVLLLSATLSVCWRSVVAKTSCSEENDEWRCTSGECIPKAYMCNGTKQCRDGSDETEKLCKDMECSDASFRCSYGACISLKLVCDGVVDCVDKSDEDSGSCLKRRNDLPDDGIDDETRRKNCADWGQMKCWSGQCVRISDKCNGIRDCADGSDERSSLCKTMLCNKQQFQCGYGACIPKQAKCNGTQECWDGTDELEKLCKKKVNSTLTPTTKLNLSIVTESIVNPSIIVYDFKASENLKNTTTQTTTNHVQIENKEFKTTNNIEKPLYKGNETKSTPKTSSRHPIATTSAENFGMDLNEIASTNLMKPTTEANKIKKYAEDDLQITTPKIKVTTKLPTLITNGSFKIDISRYPSSKQAPNFETNLNSSIDNSLVSNSSDQIPLISRPSTEIVPPIVKHPGSLTGISELEINTSKVETTARPQTVGTITPDTIILPPTTIPTKHQQPTPNQYNTTKPTTTLPPTTITTKRQQTVFSTNKPIKECVLRNCDHPLFCKISFPGPRNSEITIVNKGRLSLIVGSQVIFNCAEGYDLEGANRLTCTPTGWSHSSPSCISYCDADFIYNCRPPLKCLFEQSNSRSKIFITKEFTQRVREHSHISFACDKGYLHEGPTMRKCTARGWSNEIPRCINYCDISELEPLNSPLKCKVFDSNIQRLKDYQYSVWNKKIKERSYFEFTCEDGYKLDGENRSTCMNNGWSSAAPTCIRSCDLSLVSPCTAPLLCHHNHKRSFINLRNWADVVLPGVHVDYSCEDGYELDGTKVITCTNDGWSNRIPTCKETVCDVSIFADCTYPLKCKIYDRTLRKYKSIYRRDIPELSNNENLYVNCEDGYTLQGSQYLACRGRK</sequence>